<dbReference type="InterPro" id="IPR029058">
    <property type="entry name" value="AB_hydrolase_fold"/>
</dbReference>
<accession>A0A6H5J7L4</accession>
<dbReference type="GO" id="GO:0016042">
    <property type="term" value="P:lipid catabolic process"/>
    <property type="evidence" value="ECO:0007669"/>
    <property type="project" value="UniProtKB-KW"/>
</dbReference>
<dbReference type="FunFam" id="3.40.50.1820:FF:000021">
    <property type="entry name" value="Lipase"/>
    <property type="match status" value="1"/>
</dbReference>
<dbReference type="GO" id="GO:0016788">
    <property type="term" value="F:hydrolase activity, acting on ester bonds"/>
    <property type="evidence" value="ECO:0007669"/>
    <property type="project" value="InterPro"/>
</dbReference>
<dbReference type="SUPFAM" id="SSF53474">
    <property type="entry name" value="alpha/beta-Hydrolases"/>
    <property type="match status" value="1"/>
</dbReference>
<evidence type="ECO:0000256" key="6">
    <source>
        <dbReference type="ARBA" id="ARBA00023180"/>
    </source>
</evidence>
<comment type="similarity">
    <text evidence="1 7">Belongs to the AB hydrolase superfamily. Lipase family.</text>
</comment>
<evidence type="ECO:0000256" key="4">
    <source>
        <dbReference type="ARBA" id="ARBA00022963"/>
    </source>
</evidence>
<dbReference type="Proteomes" id="UP000479190">
    <property type="component" value="Unassembled WGS sequence"/>
</dbReference>
<keyword evidence="11" id="KW-1185">Reference proteome</keyword>
<evidence type="ECO:0000259" key="9">
    <source>
        <dbReference type="Pfam" id="PF04083"/>
    </source>
</evidence>
<keyword evidence="2" id="KW-0732">Signal</keyword>
<organism evidence="10 11">
    <name type="scientific">Trichogramma brassicae</name>
    <dbReference type="NCBI Taxonomy" id="86971"/>
    <lineage>
        <taxon>Eukaryota</taxon>
        <taxon>Metazoa</taxon>
        <taxon>Ecdysozoa</taxon>
        <taxon>Arthropoda</taxon>
        <taxon>Hexapoda</taxon>
        <taxon>Insecta</taxon>
        <taxon>Pterygota</taxon>
        <taxon>Neoptera</taxon>
        <taxon>Endopterygota</taxon>
        <taxon>Hymenoptera</taxon>
        <taxon>Apocrita</taxon>
        <taxon>Proctotrupomorpha</taxon>
        <taxon>Chalcidoidea</taxon>
        <taxon>Trichogrammatidae</taxon>
        <taxon>Trichogramma</taxon>
    </lineage>
</organism>
<dbReference type="InterPro" id="IPR025483">
    <property type="entry name" value="Lipase_euk"/>
</dbReference>
<evidence type="ECO:0000256" key="2">
    <source>
        <dbReference type="ARBA" id="ARBA00022729"/>
    </source>
</evidence>
<evidence type="ECO:0000256" key="8">
    <source>
        <dbReference type="PIRSR" id="PIRSR000862-1"/>
    </source>
</evidence>
<dbReference type="InterPro" id="IPR006693">
    <property type="entry name" value="AB_hydrolase_lipase"/>
</dbReference>
<dbReference type="AlphaFoldDB" id="A0A6H5J7L4"/>
<dbReference type="PANTHER" id="PTHR11005">
    <property type="entry name" value="LYSOSOMAL ACID LIPASE-RELATED"/>
    <property type="match status" value="1"/>
</dbReference>
<evidence type="ECO:0000256" key="5">
    <source>
        <dbReference type="ARBA" id="ARBA00023098"/>
    </source>
</evidence>
<name>A0A6H5J7L4_9HYME</name>
<sequence>MIGNNNLYKTKIASFTSIGIQVYKPKLIEYHGYKAEIHHVTTKDGYILEIHRICGNQKFNSSQKDKPVAYLQHGILTSSMEWVLSGPGKGLGFLLADAGYDVWMGNSRGNTYSRNHESLSPNYSDFWKFDWHQMGMYDLPASIDYVLSQTKRKKLIYVGFSQGTTSYFVMTSSRPEYNDKIEAMFALAPVAYCSHMYSPILKYLADYEFFLKPILYLFLGFKGEFQPSNDFFRLFGSLLCHGASIFQPVCLNTFFLIVGYDWTEFDATLMPHILNHIPAGASVRQLTHFAQLIRKGKSFALILKIFRRSITRKNSLAGDFRQIDSGSKYDLQKISSKIFLYHSKNDWISSVSDVEKLSANLPNLQQRFLVPYDHFNHIDFLWSKHVKELLYDKVMKDMSQFVSG</sequence>
<keyword evidence="4 7" id="KW-0442">Lipid degradation</keyword>
<dbReference type="OrthoDB" id="9974421at2759"/>
<feature type="active site" description="Charge relay system" evidence="8">
    <location>
        <position position="377"/>
    </location>
</feature>
<dbReference type="PIRSF" id="PIRSF000862">
    <property type="entry name" value="Steryl_ester_lip"/>
    <property type="match status" value="1"/>
</dbReference>
<evidence type="ECO:0000313" key="10">
    <source>
        <dbReference type="EMBL" id="CAB0044577.1"/>
    </source>
</evidence>
<feature type="domain" description="Partial AB-hydrolase lipase" evidence="9">
    <location>
        <begin position="26"/>
        <end position="85"/>
    </location>
</feature>
<reference evidence="10 11" key="1">
    <citation type="submission" date="2020-02" db="EMBL/GenBank/DDBJ databases">
        <authorList>
            <person name="Ferguson B K."/>
        </authorList>
    </citation>
    <scope>NUCLEOTIDE SEQUENCE [LARGE SCALE GENOMIC DNA]</scope>
</reference>
<feature type="active site" description="Nucleophile" evidence="8">
    <location>
        <position position="161"/>
    </location>
</feature>
<keyword evidence="5" id="KW-0443">Lipid metabolism</keyword>
<dbReference type="Gene3D" id="3.40.50.1820">
    <property type="entry name" value="alpha/beta hydrolase"/>
    <property type="match status" value="1"/>
</dbReference>
<gene>
    <name evidence="10" type="ORF">TBRA_LOCUS16165</name>
</gene>
<proteinExistence type="inferred from homology"/>
<keyword evidence="3 7" id="KW-0378">Hydrolase</keyword>
<evidence type="ECO:0000313" key="11">
    <source>
        <dbReference type="Proteomes" id="UP000479190"/>
    </source>
</evidence>
<evidence type="ECO:0000256" key="3">
    <source>
        <dbReference type="ARBA" id="ARBA00022801"/>
    </source>
</evidence>
<feature type="active site" description="Charge relay system" evidence="8">
    <location>
        <position position="346"/>
    </location>
</feature>
<evidence type="ECO:0000256" key="1">
    <source>
        <dbReference type="ARBA" id="ARBA00010701"/>
    </source>
</evidence>
<dbReference type="Pfam" id="PF04083">
    <property type="entry name" value="Abhydro_lipase"/>
    <property type="match status" value="1"/>
</dbReference>
<evidence type="ECO:0000256" key="7">
    <source>
        <dbReference type="PIRNR" id="PIRNR000862"/>
    </source>
</evidence>
<dbReference type="EMBL" id="CADCXV010001472">
    <property type="protein sequence ID" value="CAB0044577.1"/>
    <property type="molecule type" value="Genomic_DNA"/>
</dbReference>
<protein>
    <recommendedName>
        <fullName evidence="7">Lipase</fullName>
    </recommendedName>
</protein>
<keyword evidence="6" id="KW-0325">Glycoprotein</keyword>